<dbReference type="Proteomes" id="UP001153332">
    <property type="component" value="Unassembled WGS sequence"/>
</dbReference>
<keyword evidence="2" id="KW-1185">Reference proteome</keyword>
<organism evidence="1 2">
    <name type="scientific">Lasiodiplodia mahajangana</name>
    <dbReference type="NCBI Taxonomy" id="1108764"/>
    <lineage>
        <taxon>Eukaryota</taxon>
        <taxon>Fungi</taxon>
        <taxon>Dikarya</taxon>
        <taxon>Ascomycota</taxon>
        <taxon>Pezizomycotina</taxon>
        <taxon>Dothideomycetes</taxon>
        <taxon>Dothideomycetes incertae sedis</taxon>
        <taxon>Botryosphaeriales</taxon>
        <taxon>Botryosphaeriaceae</taxon>
        <taxon>Lasiodiplodia</taxon>
    </lineage>
</organism>
<protein>
    <submittedName>
        <fullName evidence="1">Uncharacterized protein</fullName>
    </submittedName>
</protein>
<evidence type="ECO:0000313" key="2">
    <source>
        <dbReference type="Proteomes" id="UP001153332"/>
    </source>
</evidence>
<accession>A0ACC2JVU9</accession>
<gene>
    <name evidence="1" type="ORF">O1611_g2229</name>
</gene>
<dbReference type="EMBL" id="JAPUUL010000299">
    <property type="protein sequence ID" value="KAJ8131397.1"/>
    <property type="molecule type" value="Genomic_DNA"/>
</dbReference>
<comment type="caution">
    <text evidence="1">The sequence shown here is derived from an EMBL/GenBank/DDBJ whole genome shotgun (WGS) entry which is preliminary data.</text>
</comment>
<proteinExistence type="predicted"/>
<sequence length="456" mass="50180">MDYGRPYGHENNVTLGIAMHRPQKAKGAIFMYDGNPGGSDPVVVLAWEMALNLTQTFKGLEDYDLMMMDVRGTYSSNPLNVSLETFNNLPLSYPQNETEFETYRQASATMFQSWIDSSSPPGIIGHVGTQEVVQDFEQIRTALGYDKVSFIGLSYGTYRAQQYAATFPSRVDKLVLDAIVPHGRALCDKSIDDIKALNRAVLRADAYCRDSDSCPLNGQGEGSVPRAIKNIIRQTRDQMIQGVTDGSDVIPVPAVQSVLASQFSGDPDFAAFTASLEMALAGNLSSFLESAPLTVESVVALPLECGDFPYNEYTYEEFKSSYDGAISLDETGIGRTAIWQLQLYCSGWPFHVKPEVPQPIAKPTVVMAADFDFDAPIEWSLSDLTQLDLDLVSFVVRHGDGHTSFAIPNEPFGTIGKNFLRTGKRPSPASTPLYRVFPSNSINYTFPNPYDVPFSP</sequence>
<name>A0ACC2JVU9_9PEZI</name>
<reference evidence="1" key="1">
    <citation type="submission" date="2022-12" db="EMBL/GenBank/DDBJ databases">
        <title>Genome Sequence of Lasiodiplodia mahajangana.</title>
        <authorList>
            <person name="Buettner E."/>
        </authorList>
    </citation>
    <scope>NUCLEOTIDE SEQUENCE</scope>
    <source>
        <strain evidence="1">VT137</strain>
    </source>
</reference>
<evidence type="ECO:0000313" key="1">
    <source>
        <dbReference type="EMBL" id="KAJ8131397.1"/>
    </source>
</evidence>